<reference evidence="6" key="1">
    <citation type="submission" date="2016-12" db="EMBL/GenBank/DDBJ databases">
        <authorList>
            <person name="Brunel B."/>
        </authorList>
    </citation>
    <scope>NUCLEOTIDE SEQUENCE [LARGE SCALE GENOMIC DNA]</scope>
</reference>
<dbReference type="CDD" id="cd02440">
    <property type="entry name" value="AdoMet_MTases"/>
    <property type="match status" value="1"/>
</dbReference>
<dbReference type="Proteomes" id="UP000245698">
    <property type="component" value="Unassembled WGS sequence"/>
</dbReference>
<evidence type="ECO:0000256" key="1">
    <source>
        <dbReference type="ARBA" id="ARBA00022603"/>
    </source>
</evidence>
<name>A0A2P9AQE3_9HYPH</name>
<proteinExistence type="predicted"/>
<dbReference type="SUPFAM" id="SSF53335">
    <property type="entry name" value="S-adenosyl-L-methionine-dependent methyltransferases"/>
    <property type="match status" value="1"/>
</dbReference>
<dbReference type="InterPro" id="IPR029063">
    <property type="entry name" value="SAM-dependent_MTases_sf"/>
</dbReference>
<organism evidence="5 6">
    <name type="scientific">Mesorhizobium delmotii</name>
    <dbReference type="NCBI Taxonomy" id="1631247"/>
    <lineage>
        <taxon>Bacteria</taxon>
        <taxon>Pseudomonadati</taxon>
        <taxon>Pseudomonadota</taxon>
        <taxon>Alphaproteobacteria</taxon>
        <taxon>Hyphomicrobiales</taxon>
        <taxon>Phyllobacteriaceae</taxon>
        <taxon>Mesorhizobium</taxon>
    </lineage>
</organism>
<evidence type="ECO:0000313" key="6">
    <source>
        <dbReference type="Proteomes" id="UP000245698"/>
    </source>
</evidence>
<evidence type="ECO:0000313" key="5">
    <source>
        <dbReference type="EMBL" id="SJM33302.1"/>
    </source>
</evidence>
<dbReference type="InterPro" id="IPR025714">
    <property type="entry name" value="Methyltranfer_dom"/>
</dbReference>
<dbReference type="Pfam" id="PF13847">
    <property type="entry name" value="Methyltransf_31"/>
    <property type="match status" value="1"/>
</dbReference>
<evidence type="ECO:0000259" key="4">
    <source>
        <dbReference type="Pfam" id="PF13847"/>
    </source>
</evidence>
<evidence type="ECO:0000256" key="3">
    <source>
        <dbReference type="ARBA" id="ARBA00022691"/>
    </source>
</evidence>
<sequence>MTQSNDSRKRRWNLVAEGFAAFCERWPRYRILAEHGIARLGDLTDSKILDIGCGVGDSTRVLAEHGKDVVAVDFSPKCIEYAKARIQRANVAFEVEDAGVFLKRCSAQFQQFDVIFCNAVIWQLENIEEFLKLAANVTAPGGRLLVNWCDKLTPLPLDFLADRRGSSVDKLELALDNCGWVVSDIFEVELKEQIETSSEFISALGLRRPSTVVARQLSGGEYLVRTWTFVVGTKC</sequence>
<keyword evidence="1" id="KW-0489">Methyltransferase</keyword>
<dbReference type="EMBL" id="FUIG01000042">
    <property type="protein sequence ID" value="SJM33302.1"/>
    <property type="molecule type" value="Genomic_DNA"/>
</dbReference>
<keyword evidence="2" id="KW-0808">Transferase</keyword>
<dbReference type="GO" id="GO:0032259">
    <property type="term" value="P:methylation"/>
    <property type="evidence" value="ECO:0007669"/>
    <property type="project" value="UniProtKB-KW"/>
</dbReference>
<gene>
    <name evidence="5" type="ORF">BQ8482_340198</name>
</gene>
<protein>
    <recommendedName>
        <fullName evidence="4">Methyltransferase domain-containing protein</fullName>
    </recommendedName>
</protein>
<dbReference type="PANTHER" id="PTHR43464:SF19">
    <property type="entry name" value="UBIQUINONE BIOSYNTHESIS O-METHYLTRANSFERASE, MITOCHONDRIAL"/>
    <property type="match status" value="1"/>
</dbReference>
<dbReference type="Gene3D" id="3.40.50.150">
    <property type="entry name" value="Vaccinia Virus protein VP39"/>
    <property type="match status" value="1"/>
</dbReference>
<keyword evidence="6" id="KW-1185">Reference proteome</keyword>
<dbReference type="GO" id="GO:0008168">
    <property type="term" value="F:methyltransferase activity"/>
    <property type="evidence" value="ECO:0007669"/>
    <property type="project" value="UniProtKB-KW"/>
</dbReference>
<evidence type="ECO:0000256" key="2">
    <source>
        <dbReference type="ARBA" id="ARBA00022679"/>
    </source>
</evidence>
<feature type="domain" description="Methyltransferase" evidence="4">
    <location>
        <begin position="46"/>
        <end position="156"/>
    </location>
</feature>
<dbReference type="AlphaFoldDB" id="A0A2P9AQE3"/>
<accession>A0A2P9AQE3</accession>
<keyword evidence="3" id="KW-0949">S-adenosyl-L-methionine</keyword>
<dbReference type="RefSeq" id="WP_123150043.1">
    <property type="nucleotide sequence ID" value="NZ_FUIG01000042.1"/>
</dbReference>
<dbReference type="PANTHER" id="PTHR43464">
    <property type="entry name" value="METHYLTRANSFERASE"/>
    <property type="match status" value="1"/>
</dbReference>